<evidence type="ECO:0000313" key="2">
    <source>
        <dbReference type="Proteomes" id="UP000526408"/>
    </source>
</evidence>
<dbReference type="EMBL" id="JAAZQQ010000001">
    <property type="protein sequence ID" value="NKX43876.1"/>
    <property type="molecule type" value="Genomic_DNA"/>
</dbReference>
<organism evidence="1 2">
    <name type="scientific">Roseicyclus persicicus</name>
    <dbReference type="NCBI Taxonomy" id="2650661"/>
    <lineage>
        <taxon>Bacteria</taxon>
        <taxon>Pseudomonadati</taxon>
        <taxon>Pseudomonadota</taxon>
        <taxon>Alphaproteobacteria</taxon>
        <taxon>Rhodobacterales</taxon>
        <taxon>Roseobacteraceae</taxon>
        <taxon>Roseicyclus</taxon>
    </lineage>
</organism>
<gene>
    <name evidence="1" type="ORF">HCU73_04675</name>
</gene>
<protein>
    <submittedName>
        <fullName evidence="1">Uncharacterized protein</fullName>
    </submittedName>
</protein>
<proteinExistence type="predicted"/>
<sequence length="90" mass="9413">MEHEWLLSDPAAAETEAMLDAVTAVLDLMEPGGTAETRARRVSARAAHRQLLSAGSFGGAGWAADTARRYILGCAALVVLPDPAPAPQRS</sequence>
<reference evidence="1 2" key="1">
    <citation type="submission" date="2020-04" db="EMBL/GenBank/DDBJ databases">
        <authorList>
            <person name="Yoon J."/>
        </authorList>
    </citation>
    <scope>NUCLEOTIDE SEQUENCE [LARGE SCALE GENOMIC DNA]</scope>
    <source>
        <strain evidence="1 2">KMU-115</strain>
    </source>
</reference>
<keyword evidence="2" id="KW-1185">Reference proteome</keyword>
<dbReference type="AlphaFoldDB" id="A0A7X6GWY3"/>
<dbReference type="RefSeq" id="WP_210730470.1">
    <property type="nucleotide sequence ID" value="NZ_JAAZQQ010000001.1"/>
</dbReference>
<evidence type="ECO:0000313" key="1">
    <source>
        <dbReference type="EMBL" id="NKX43876.1"/>
    </source>
</evidence>
<dbReference type="Proteomes" id="UP000526408">
    <property type="component" value="Unassembled WGS sequence"/>
</dbReference>
<name>A0A7X6GWY3_9RHOB</name>
<comment type="caution">
    <text evidence="1">The sequence shown here is derived from an EMBL/GenBank/DDBJ whole genome shotgun (WGS) entry which is preliminary data.</text>
</comment>
<accession>A0A7X6GWY3</accession>